<protein>
    <recommendedName>
        <fullName evidence="11">Phorbol-ester/DAG-type domain-containing protein</fullName>
    </recommendedName>
</protein>
<comment type="subcellular location">
    <subcellularLocation>
        <location evidence="2">Cytoplasm</location>
    </subcellularLocation>
</comment>
<dbReference type="PANTHER" id="PTHR22988:SF34">
    <property type="entry name" value="SERINE_THREONINE-PROTEIN KINASE MRCK BETA"/>
    <property type="match status" value="1"/>
</dbReference>
<keyword evidence="7" id="KW-0808">Transferase</keyword>
<keyword evidence="13" id="KW-1185">Reference proteome</keyword>
<dbReference type="InterPro" id="IPR014930">
    <property type="entry name" value="Myotonic_dystrophy_kinase_coil"/>
</dbReference>
<dbReference type="EMBL" id="JAHRIN010054106">
    <property type="protein sequence ID" value="MEQ2210685.1"/>
    <property type="molecule type" value="Genomic_DNA"/>
</dbReference>
<feature type="domain" description="Phorbol-ester/DAG-type" evidence="11">
    <location>
        <begin position="158"/>
        <end position="208"/>
    </location>
</feature>
<feature type="coiled-coil region" evidence="10">
    <location>
        <begin position="75"/>
        <end position="102"/>
    </location>
</feature>
<dbReference type="PRINTS" id="PR00008">
    <property type="entry name" value="DAGPEDOMAIN"/>
</dbReference>
<evidence type="ECO:0000256" key="9">
    <source>
        <dbReference type="ARBA" id="ARBA00023054"/>
    </source>
</evidence>
<evidence type="ECO:0000256" key="7">
    <source>
        <dbReference type="ARBA" id="ARBA00022777"/>
    </source>
</evidence>
<dbReference type="InterPro" id="IPR020454">
    <property type="entry name" value="DAG/PE-bd"/>
</dbReference>
<evidence type="ECO:0000256" key="1">
    <source>
        <dbReference type="ARBA" id="ARBA00001946"/>
    </source>
</evidence>
<feature type="non-terminal residue" evidence="12">
    <location>
        <position position="1"/>
    </location>
</feature>
<organism evidence="12 13">
    <name type="scientific">Xenoophorus captivus</name>
    <dbReference type="NCBI Taxonomy" id="1517983"/>
    <lineage>
        <taxon>Eukaryota</taxon>
        <taxon>Metazoa</taxon>
        <taxon>Chordata</taxon>
        <taxon>Craniata</taxon>
        <taxon>Vertebrata</taxon>
        <taxon>Euteleostomi</taxon>
        <taxon>Actinopterygii</taxon>
        <taxon>Neopterygii</taxon>
        <taxon>Teleostei</taxon>
        <taxon>Neoteleostei</taxon>
        <taxon>Acanthomorphata</taxon>
        <taxon>Ovalentaria</taxon>
        <taxon>Atherinomorphae</taxon>
        <taxon>Cyprinodontiformes</taxon>
        <taxon>Goodeidae</taxon>
        <taxon>Xenoophorus</taxon>
    </lineage>
</organism>
<keyword evidence="3" id="KW-0963">Cytoplasm</keyword>
<keyword evidence="4" id="KW-0723">Serine/threonine-protein kinase</keyword>
<evidence type="ECO:0000256" key="4">
    <source>
        <dbReference type="ARBA" id="ARBA00022527"/>
    </source>
</evidence>
<dbReference type="Pfam" id="PF08826">
    <property type="entry name" value="DMPK_coil"/>
    <property type="match status" value="1"/>
</dbReference>
<gene>
    <name evidence="12" type="ORF">XENOCAPTIV_017698</name>
</gene>
<dbReference type="SUPFAM" id="SSF57889">
    <property type="entry name" value="Cysteine-rich domain"/>
    <property type="match status" value="1"/>
</dbReference>
<comment type="caution">
    <text evidence="12">The sequence shown here is derived from an EMBL/GenBank/DDBJ whole genome shotgun (WGS) entry which is preliminary data.</text>
</comment>
<dbReference type="Proteomes" id="UP001434883">
    <property type="component" value="Unassembled WGS sequence"/>
</dbReference>
<dbReference type="InterPro" id="IPR050839">
    <property type="entry name" value="Rho-assoc_Ser/Thr_Kinase"/>
</dbReference>
<comment type="cofactor">
    <cofactor evidence="1">
        <name>Mg(2+)</name>
        <dbReference type="ChEBI" id="CHEBI:18420"/>
    </cofactor>
</comment>
<evidence type="ECO:0000256" key="8">
    <source>
        <dbReference type="ARBA" id="ARBA00022833"/>
    </source>
</evidence>
<dbReference type="PROSITE" id="PS00479">
    <property type="entry name" value="ZF_DAG_PE_1"/>
    <property type="match status" value="1"/>
</dbReference>
<evidence type="ECO:0000259" key="11">
    <source>
        <dbReference type="PROSITE" id="PS50081"/>
    </source>
</evidence>
<name>A0ABV0RR82_9TELE</name>
<keyword evidence="9 10" id="KW-0175">Coiled coil</keyword>
<keyword evidence="7" id="KW-0418">Kinase</keyword>
<dbReference type="SMART" id="SM00109">
    <property type="entry name" value="C1"/>
    <property type="match status" value="1"/>
</dbReference>
<evidence type="ECO:0000256" key="10">
    <source>
        <dbReference type="SAM" id="Coils"/>
    </source>
</evidence>
<dbReference type="Gene3D" id="3.30.60.20">
    <property type="match status" value="1"/>
</dbReference>
<dbReference type="PROSITE" id="PS50081">
    <property type="entry name" value="ZF_DAG_PE_2"/>
    <property type="match status" value="1"/>
</dbReference>
<keyword evidence="6" id="KW-0479">Metal-binding</keyword>
<dbReference type="InterPro" id="IPR002219">
    <property type="entry name" value="PKC_DAG/PE"/>
</dbReference>
<evidence type="ECO:0000313" key="12">
    <source>
        <dbReference type="EMBL" id="MEQ2210685.1"/>
    </source>
</evidence>
<evidence type="ECO:0000256" key="6">
    <source>
        <dbReference type="ARBA" id="ARBA00022723"/>
    </source>
</evidence>
<evidence type="ECO:0000256" key="2">
    <source>
        <dbReference type="ARBA" id="ARBA00004496"/>
    </source>
</evidence>
<accession>A0ABV0RR82</accession>
<dbReference type="PANTHER" id="PTHR22988">
    <property type="entry name" value="MYOTONIC DYSTROPHY S/T KINASE-RELATED"/>
    <property type="match status" value="1"/>
</dbReference>
<proteinExistence type="predicted"/>
<keyword evidence="8" id="KW-0862">Zinc</keyword>
<evidence type="ECO:0000313" key="13">
    <source>
        <dbReference type="Proteomes" id="UP001434883"/>
    </source>
</evidence>
<evidence type="ECO:0000256" key="3">
    <source>
        <dbReference type="ARBA" id="ARBA00022490"/>
    </source>
</evidence>
<reference evidence="12 13" key="1">
    <citation type="submission" date="2021-06" db="EMBL/GenBank/DDBJ databases">
        <authorList>
            <person name="Palmer J.M."/>
        </authorList>
    </citation>
    <scope>NUCLEOTIDE SEQUENCE [LARGE SCALE GENOMIC DNA]</scope>
    <source>
        <strain evidence="12 13">XC_2019</strain>
        <tissue evidence="12">Muscle</tissue>
    </source>
</reference>
<sequence>TRCGRSAVARNWTCQPAWSFSRPWKLSSKPNRWFRRNCAKLKLPTSTWRGQEVTSDLPNSCVHLPKLLLSICSKLKESEEKRRDVVEQVENLKKEVEESRSRSDKGLKLPDFQDSIFDYFNTSPLAPDLTFRVYNVLDFEVLSVYNIPLCLVCFQPKAHQLSIKTFSSPTLCSHCTSLMVGLSRQGYACEVCSFICHVACKDHAPLVCPIPAEQAKRPQGVDVQRGIGTAYKGYVRVTSPQLISQFSPVSLLVLAESEAEKKKWVRILESLQSILTKNQLKSQQVHILHEAYDASLPLIKTALCAAVLGQYQPFRFQ</sequence>
<evidence type="ECO:0000256" key="5">
    <source>
        <dbReference type="ARBA" id="ARBA00022553"/>
    </source>
</evidence>
<keyword evidence="5" id="KW-0597">Phosphoprotein</keyword>
<dbReference type="Pfam" id="PF00130">
    <property type="entry name" value="C1_1"/>
    <property type="match status" value="1"/>
</dbReference>
<dbReference type="InterPro" id="IPR046349">
    <property type="entry name" value="C1-like_sf"/>
</dbReference>